<evidence type="ECO:0000313" key="3">
    <source>
        <dbReference type="Proteomes" id="UP000604825"/>
    </source>
</evidence>
<feature type="region of interest" description="Disordered" evidence="1">
    <location>
        <begin position="1"/>
        <end position="50"/>
    </location>
</feature>
<dbReference type="EMBL" id="CAJGYO010000007">
    <property type="protein sequence ID" value="CAD6243300.1"/>
    <property type="molecule type" value="Genomic_DNA"/>
</dbReference>
<gene>
    <name evidence="2" type="ORF">NCGR_LOCUS28520</name>
</gene>
<organism evidence="2 3">
    <name type="scientific">Miscanthus lutarioriparius</name>
    <dbReference type="NCBI Taxonomy" id="422564"/>
    <lineage>
        <taxon>Eukaryota</taxon>
        <taxon>Viridiplantae</taxon>
        <taxon>Streptophyta</taxon>
        <taxon>Embryophyta</taxon>
        <taxon>Tracheophyta</taxon>
        <taxon>Spermatophyta</taxon>
        <taxon>Magnoliopsida</taxon>
        <taxon>Liliopsida</taxon>
        <taxon>Poales</taxon>
        <taxon>Poaceae</taxon>
        <taxon>PACMAD clade</taxon>
        <taxon>Panicoideae</taxon>
        <taxon>Andropogonodae</taxon>
        <taxon>Andropogoneae</taxon>
        <taxon>Saccharinae</taxon>
        <taxon>Miscanthus</taxon>
    </lineage>
</organism>
<feature type="compositionally biased region" description="Low complexity" evidence="1">
    <location>
        <begin position="1"/>
        <end position="10"/>
    </location>
</feature>
<evidence type="ECO:0000313" key="2">
    <source>
        <dbReference type="EMBL" id="CAD6243300.1"/>
    </source>
</evidence>
<dbReference type="AlphaFoldDB" id="A0A811PKP4"/>
<accession>A0A811PKP4</accession>
<protein>
    <submittedName>
        <fullName evidence="2">Uncharacterized protein</fullName>
    </submittedName>
</protein>
<dbReference type="Proteomes" id="UP000604825">
    <property type="component" value="Unassembled WGS sequence"/>
</dbReference>
<evidence type="ECO:0000256" key="1">
    <source>
        <dbReference type="SAM" id="MobiDB-lite"/>
    </source>
</evidence>
<keyword evidence="3" id="KW-1185">Reference proteome</keyword>
<comment type="caution">
    <text evidence="2">The sequence shown here is derived from an EMBL/GenBank/DDBJ whole genome shotgun (WGS) entry which is preliminary data.</text>
</comment>
<sequence length="159" mass="17130">MATPAAAPAPHLVLPHRDAHAPPLVVQPWSTRRVSGRSPNRSGDGRGTARGRCVARRVGGMLGEAEAGDGAGMEATSCHYCGTAVAATCIECRAPGSTPPRLRPALCRMPRRWGRLPPRLFRLPLLQLRLREAHVHGRCAVLPKMVLGGTSRRTRNPRC</sequence>
<name>A0A811PKP4_9POAL</name>
<proteinExistence type="predicted"/>
<reference evidence="2" key="1">
    <citation type="submission" date="2020-10" db="EMBL/GenBank/DDBJ databases">
        <authorList>
            <person name="Han B."/>
            <person name="Lu T."/>
            <person name="Zhao Q."/>
            <person name="Huang X."/>
            <person name="Zhao Y."/>
        </authorList>
    </citation>
    <scope>NUCLEOTIDE SEQUENCE</scope>
</reference>
<feature type="compositionally biased region" description="Polar residues" evidence="1">
    <location>
        <begin position="28"/>
        <end position="41"/>
    </location>
</feature>